<proteinExistence type="predicted"/>
<sequence length="532" mass="56294">MPIDPAPWLIRKPALSLVALLALSGPVAAEGPLSAIDWLSESVNPRGATQSAASAAPHPRAGVNEPPPVKSATPGKVSVSVIGAATVDGLGLLSAARTGLPHQLWALTPSEELARQITAERVDTLPALRSLLITLLLAETAPPVDSDTRGILFLSRVDKLLAIGALDQAAALTGLAGPTTPEIFRRHFDIALLQGEEDAACATMQSAPHLAPTLPARIYCMARAGDWQTAALTFDTSLALGTVAPETEALLERFLDPELADGAEPLPQPETPTPLVWRMYEAIGEPLPTLGLPLAFSHAELRPQAGWKAQLEAAERLAKAGAISAATLLAIYTEREPAASGGVWDRVQAFQDFDAALQSGKLDAISETLPVAWNAMADAELEIPFAQLYAERLMRLPLQGTVMPLVLRIGLLSPQYERAAAARQAVQPSPAGEEAFLIGLALGQIEGLPAPDSMARALAPAFLRAEVSEDAQRLIDDRRIGEALLLAIDLVGRGVTGEPRRVAEGLSLLRLLGLEDVARRTALELLLLERRG</sequence>
<evidence type="ECO:0000313" key="3">
    <source>
        <dbReference type="EMBL" id="MEH7826882.1"/>
    </source>
</evidence>
<feature type="chain" id="PRO_5047181447" description="Chemotaxis protein MotC" evidence="2">
    <location>
        <begin position="30"/>
        <end position="532"/>
    </location>
</feature>
<evidence type="ECO:0000256" key="2">
    <source>
        <dbReference type="SAM" id="SignalP"/>
    </source>
</evidence>
<keyword evidence="4" id="KW-1185">Reference proteome</keyword>
<reference evidence="3" key="1">
    <citation type="submission" date="2024-02" db="EMBL/GenBank/DDBJ databases">
        <title>Genome sequences of strain Gemmobacter sp. JM10B15.</title>
        <authorList>
            <person name="Zhang M."/>
        </authorList>
    </citation>
    <scope>NUCLEOTIDE SEQUENCE</scope>
    <source>
        <strain evidence="3">JM10B15</strain>
    </source>
</reference>
<evidence type="ECO:0000256" key="1">
    <source>
        <dbReference type="SAM" id="MobiDB-lite"/>
    </source>
</evidence>
<name>A0ABU8BRK7_9RHOB</name>
<feature type="region of interest" description="Disordered" evidence="1">
    <location>
        <begin position="47"/>
        <end position="74"/>
    </location>
</feature>
<comment type="caution">
    <text evidence="3">The sequence shown here is derived from an EMBL/GenBank/DDBJ whole genome shotgun (WGS) entry which is preliminary data.</text>
</comment>
<organism evidence="3 4">
    <name type="scientific">Gemmobacter denitrificans</name>
    <dbReference type="NCBI Taxonomy" id="3123040"/>
    <lineage>
        <taxon>Bacteria</taxon>
        <taxon>Pseudomonadati</taxon>
        <taxon>Pseudomonadota</taxon>
        <taxon>Alphaproteobacteria</taxon>
        <taxon>Rhodobacterales</taxon>
        <taxon>Paracoccaceae</taxon>
        <taxon>Gemmobacter</taxon>
    </lineage>
</organism>
<evidence type="ECO:0008006" key="5">
    <source>
        <dbReference type="Google" id="ProtNLM"/>
    </source>
</evidence>
<evidence type="ECO:0000313" key="4">
    <source>
        <dbReference type="Proteomes" id="UP001431963"/>
    </source>
</evidence>
<dbReference type="EMBL" id="JBALHR010000001">
    <property type="protein sequence ID" value="MEH7826882.1"/>
    <property type="molecule type" value="Genomic_DNA"/>
</dbReference>
<feature type="signal peptide" evidence="2">
    <location>
        <begin position="1"/>
        <end position="29"/>
    </location>
</feature>
<gene>
    <name evidence="3" type="ORF">V6590_01850</name>
</gene>
<protein>
    <recommendedName>
        <fullName evidence="5">Chemotaxis protein MotC</fullName>
    </recommendedName>
</protein>
<accession>A0ABU8BRK7</accession>
<keyword evidence="2" id="KW-0732">Signal</keyword>
<dbReference type="Proteomes" id="UP001431963">
    <property type="component" value="Unassembled WGS sequence"/>
</dbReference>
<dbReference type="RefSeq" id="WP_335418664.1">
    <property type="nucleotide sequence ID" value="NZ_JBALHR010000001.1"/>
</dbReference>